<keyword evidence="1" id="KW-0472">Membrane</keyword>
<dbReference type="AlphaFoldDB" id="A0A1E3PVZ6"/>
<protein>
    <submittedName>
        <fullName evidence="2">Uncharacterized protein</fullName>
    </submittedName>
</protein>
<dbReference type="STRING" id="675824.A0A1E3PVZ6"/>
<dbReference type="PANTHER" id="PTHR36124">
    <property type="match status" value="1"/>
</dbReference>
<gene>
    <name evidence="2" type="ORF">LIPSTDRAFT_120945</name>
</gene>
<reference evidence="2 3" key="1">
    <citation type="journal article" date="2016" name="Proc. Natl. Acad. Sci. U.S.A.">
        <title>Comparative genomics of biotechnologically important yeasts.</title>
        <authorList>
            <person name="Riley R."/>
            <person name="Haridas S."/>
            <person name="Wolfe K.H."/>
            <person name="Lopes M.R."/>
            <person name="Hittinger C.T."/>
            <person name="Goeker M."/>
            <person name="Salamov A.A."/>
            <person name="Wisecaver J.H."/>
            <person name="Long T.M."/>
            <person name="Calvey C.H."/>
            <person name="Aerts A.L."/>
            <person name="Barry K.W."/>
            <person name="Choi C."/>
            <person name="Clum A."/>
            <person name="Coughlan A.Y."/>
            <person name="Deshpande S."/>
            <person name="Douglass A.P."/>
            <person name="Hanson S.J."/>
            <person name="Klenk H.-P."/>
            <person name="LaButti K.M."/>
            <person name="Lapidus A."/>
            <person name="Lindquist E.A."/>
            <person name="Lipzen A.M."/>
            <person name="Meier-Kolthoff J.P."/>
            <person name="Ohm R.A."/>
            <person name="Otillar R.P."/>
            <person name="Pangilinan J.L."/>
            <person name="Peng Y."/>
            <person name="Rokas A."/>
            <person name="Rosa C.A."/>
            <person name="Scheuner C."/>
            <person name="Sibirny A.A."/>
            <person name="Slot J.C."/>
            <person name="Stielow J.B."/>
            <person name="Sun H."/>
            <person name="Kurtzman C.P."/>
            <person name="Blackwell M."/>
            <person name="Grigoriev I.V."/>
            <person name="Jeffries T.W."/>
        </authorList>
    </citation>
    <scope>NUCLEOTIDE SEQUENCE [LARGE SCALE GENOMIC DNA]</scope>
    <source>
        <strain evidence="2 3">NRRL Y-11557</strain>
    </source>
</reference>
<evidence type="ECO:0000256" key="1">
    <source>
        <dbReference type="SAM" id="Phobius"/>
    </source>
</evidence>
<keyword evidence="1" id="KW-0812">Transmembrane</keyword>
<dbReference type="Proteomes" id="UP000094385">
    <property type="component" value="Unassembled WGS sequence"/>
</dbReference>
<name>A0A1E3PVZ6_LIPST</name>
<organism evidence="2 3">
    <name type="scientific">Lipomyces starkeyi NRRL Y-11557</name>
    <dbReference type="NCBI Taxonomy" id="675824"/>
    <lineage>
        <taxon>Eukaryota</taxon>
        <taxon>Fungi</taxon>
        <taxon>Dikarya</taxon>
        <taxon>Ascomycota</taxon>
        <taxon>Saccharomycotina</taxon>
        <taxon>Lipomycetes</taxon>
        <taxon>Lipomycetales</taxon>
        <taxon>Lipomycetaceae</taxon>
        <taxon>Lipomyces</taxon>
    </lineage>
</organism>
<proteinExistence type="predicted"/>
<sequence>MVNDSGPIADNSSSKGSWTPYFIPGFLLYALLCSVLRFRRRDAMHKKFNYTRATFSKMTNVDAQAIMSYLGELEFPKIFLASIQFALFKTYGIPTISELLVATKEFSTPENASKRYADTGILIGEFTSHHPQSDRVIKALARMNYIHNRYQTAGKIHNDDLLYTLSVFITEPIFWVERYEWRSMTDMEICAISTFWKSIGDAMGIKYDGRLSDTEWTDGLQFYEDIKAWALDYEEKYMIPAKSNKQTADELVHLLLFYVPKCLKVAASNLVGVLMGDHLRKAMIYPTPSTGYFYLASAIFESRRFLLRYLSLPRPSFMRVREVSDDPDPKTGRYHSKSYLSHPYYNKPGLLNRWGPEGWLVWALGGDVPGSRGDRYIPQGYLFEEVGPNIMKNKGLEETRAWEEKLRVERPVGCPFACAR</sequence>
<evidence type="ECO:0000313" key="3">
    <source>
        <dbReference type="Proteomes" id="UP000094385"/>
    </source>
</evidence>
<feature type="transmembrane region" description="Helical" evidence="1">
    <location>
        <begin position="20"/>
        <end position="38"/>
    </location>
</feature>
<dbReference type="OrthoDB" id="545169at2759"/>
<dbReference type="GO" id="GO:0016491">
    <property type="term" value="F:oxidoreductase activity"/>
    <property type="evidence" value="ECO:0007669"/>
    <property type="project" value="InterPro"/>
</dbReference>
<dbReference type="EMBL" id="KV454306">
    <property type="protein sequence ID" value="ODQ68997.1"/>
    <property type="molecule type" value="Genomic_DNA"/>
</dbReference>
<dbReference type="InterPro" id="IPR046366">
    <property type="entry name" value="MPAB"/>
</dbReference>
<accession>A0A1E3PVZ6</accession>
<dbReference type="PANTHER" id="PTHR36124:SF1">
    <property type="entry name" value="ER-BOUND OXYGENASE MPAB_MPAB'_RUBBER OXYGENASE CATALYTIC DOMAIN-CONTAINING PROTEIN"/>
    <property type="match status" value="1"/>
</dbReference>
<evidence type="ECO:0000313" key="2">
    <source>
        <dbReference type="EMBL" id="ODQ68997.1"/>
    </source>
</evidence>
<keyword evidence="1" id="KW-1133">Transmembrane helix</keyword>
<keyword evidence="3" id="KW-1185">Reference proteome</keyword>